<keyword evidence="2" id="KW-1185">Reference proteome</keyword>
<organism evidence="1 2">
    <name type="scientific">Megalops atlanticus</name>
    <name type="common">Tarpon</name>
    <name type="synonym">Clupea gigantea</name>
    <dbReference type="NCBI Taxonomy" id="7932"/>
    <lineage>
        <taxon>Eukaryota</taxon>
        <taxon>Metazoa</taxon>
        <taxon>Chordata</taxon>
        <taxon>Craniata</taxon>
        <taxon>Vertebrata</taxon>
        <taxon>Euteleostomi</taxon>
        <taxon>Actinopterygii</taxon>
        <taxon>Neopterygii</taxon>
        <taxon>Teleostei</taxon>
        <taxon>Elopiformes</taxon>
        <taxon>Megalopidae</taxon>
        <taxon>Megalops</taxon>
    </lineage>
</organism>
<protein>
    <recommendedName>
        <fullName evidence="3">Telethonin</fullName>
    </recommendedName>
</protein>
<dbReference type="Proteomes" id="UP001046870">
    <property type="component" value="Chromosome 10"/>
</dbReference>
<dbReference type="GO" id="GO:0030241">
    <property type="term" value="P:skeletal muscle myosin thick filament assembly"/>
    <property type="evidence" value="ECO:0007669"/>
    <property type="project" value="TreeGrafter"/>
</dbReference>
<dbReference type="GO" id="GO:0030674">
    <property type="term" value="F:protein-macromolecule adaptor activity"/>
    <property type="evidence" value="ECO:0007669"/>
    <property type="project" value="TreeGrafter"/>
</dbReference>
<sequence>MHCLSRQSSFYLVNAHCDVKEDNDTRKERYDATWLDLVMETRPEEKITLFEKDTLRKESYEKKQVAHFLVQRSPNQKLRLGRHGEKMTEYQLPYKNVLPVPIFVPSKPMSPKDSNRALTPTELQSIMEYERALSSGVCAEKREVSHITKDIPKVVQPARVSFRASTLISPPRESSQSPLRR</sequence>
<proteinExistence type="predicted"/>
<dbReference type="AlphaFoldDB" id="A0A9D3PXB9"/>
<dbReference type="GO" id="GO:0055008">
    <property type="term" value="P:cardiac muscle tissue morphogenesis"/>
    <property type="evidence" value="ECO:0007669"/>
    <property type="project" value="TreeGrafter"/>
</dbReference>
<reference evidence="1" key="1">
    <citation type="submission" date="2021-01" db="EMBL/GenBank/DDBJ databases">
        <authorList>
            <person name="Zahm M."/>
            <person name="Roques C."/>
            <person name="Cabau C."/>
            <person name="Klopp C."/>
            <person name="Donnadieu C."/>
            <person name="Jouanno E."/>
            <person name="Lampietro C."/>
            <person name="Louis A."/>
            <person name="Herpin A."/>
            <person name="Echchiki A."/>
            <person name="Berthelot C."/>
            <person name="Parey E."/>
            <person name="Roest-Crollius H."/>
            <person name="Braasch I."/>
            <person name="Postlethwait J."/>
            <person name="Bobe J."/>
            <person name="Montfort J."/>
            <person name="Bouchez O."/>
            <person name="Begum T."/>
            <person name="Mejri S."/>
            <person name="Adams A."/>
            <person name="Chen W.-J."/>
            <person name="Guiguen Y."/>
        </authorList>
    </citation>
    <scope>NUCLEOTIDE SEQUENCE</scope>
    <source>
        <strain evidence="1">YG-15Mar2019-1</strain>
        <tissue evidence="1">Brain</tissue>
    </source>
</reference>
<dbReference type="EMBL" id="JAFDVH010000010">
    <property type="protein sequence ID" value="KAG7470125.1"/>
    <property type="molecule type" value="Genomic_DNA"/>
</dbReference>
<evidence type="ECO:0008006" key="3">
    <source>
        <dbReference type="Google" id="ProtNLM"/>
    </source>
</evidence>
<comment type="caution">
    <text evidence="1">The sequence shown here is derived from an EMBL/GenBank/DDBJ whole genome shotgun (WGS) entry which is preliminary data.</text>
</comment>
<dbReference type="GO" id="GO:0035995">
    <property type="term" value="P:detection of muscle stretch"/>
    <property type="evidence" value="ECO:0007669"/>
    <property type="project" value="TreeGrafter"/>
</dbReference>
<dbReference type="Pfam" id="PF09470">
    <property type="entry name" value="Telethonin"/>
    <property type="match status" value="1"/>
</dbReference>
<dbReference type="GO" id="GO:0060048">
    <property type="term" value="P:cardiac muscle contraction"/>
    <property type="evidence" value="ECO:0007669"/>
    <property type="project" value="TreeGrafter"/>
</dbReference>
<dbReference type="GO" id="GO:0008307">
    <property type="term" value="F:structural constituent of muscle"/>
    <property type="evidence" value="ECO:0007669"/>
    <property type="project" value="TreeGrafter"/>
</dbReference>
<dbReference type="GO" id="GO:0003009">
    <property type="term" value="P:skeletal muscle contraction"/>
    <property type="evidence" value="ECO:0007669"/>
    <property type="project" value="TreeGrafter"/>
</dbReference>
<name>A0A9D3PXB9_MEGAT</name>
<dbReference type="InterPro" id="IPR023111">
    <property type="entry name" value="Titin-like_dom_sf"/>
</dbReference>
<dbReference type="InterPro" id="IPR015667">
    <property type="entry name" value="Telethonin"/>
</dbReference>
<dbReference type="PANTHER" id="PTHR15143:SF0">
    <property type="entry name" value="TELETHONIN"/>
    <property type="match status" value="1"/>
</dbReference>
<dbReference type="GO" id="GO:0030018">
    <property type="term" value="C:Z disc"/>
    <property type="evidence" value="ECO:0007669"/>
    <property type="project" value="TreeGrafter"/>
</dbReference>
<dbReference type="Gene3D" id="2.20.160.10">
    <property type="entry name" value="titin domain like"/>
    <property type="match status" value="1"/>
</dbReference>
<dbReference type="OrthoDB" id="9949665at2759"/>
<dbReference type="GO" id="GO:0048769">
    <property type="term" value="P:sarcomerogenesis"/>
    <property type="evidence" value="ECO:0007669"/>
    <property type="project" value="TreeGrafter"/>
</dbReference>
<evidence type="ECO:0000313" key="2">
    <source>
        <dbReference type="Proteomes" id="UP001046870"/>
    </source>
</evidence>
<dbReference type="PANTHER" id="PTHR15143">
    <property type="entry name" value="TELETHONIN"/>
    <property type="match status" value="1"/>
</dbReference>
<dbReference type="GO" id="GO:0055003">
    <property type="term" value="P:cardiac myofibril assembly"/>
    <property type="evidence" value="ECO:0007669"/>
    <property type="project" value="TreeGrafter"/>
</dbReference>
<dbReference type="GO" id="GO:0030240">
    <property type="term" value="P:skeletal muscle thin filament assembly"/>
    <property type="evidence" value="ECO:0007669"/>
    <property type="project" value="TreeGrafter"/>
</dbReference>
<accession>A0A9D3PXB9</accession>
<dbReference type="GO" id="GO:0031432">
    <property type="term" value="F:titin binding"/>
    <property type="evidence" value="ECO:0007669"/>
    <property type="project" value="TreeGrafter"/>
</dbReference>
<dbReference type="GO" id="GO:0070080">
    <property type="term" value="F:titin Z domain binding"/>
    <property type="evidence" value="ECO:0007669"/>
    <property type="project" value="TreeGrafter"/>
</dbReference>
<evidence type="ECO:0000313" key="1">
    <source>
        <dbReference type="EMBL" id="KAG7470125.1"/>
    </source>
</evidence>
<gene>
    <name evidence="1" type="ORF">MATL_G00135940</name>
</gene>